<dbReference type="RefSeq" id="XP_008073976.1">
    <property type="nucleotide sequence ID" value="XM_008075785.1"/>
</dbReference>
<dbReference type="PANTHER" id="PTHR11787:SF8">
    <property type="entry name" value="RAB GDP DISSOCIATION INHIBITOR"/>
    <property type="match status" value="1"/>
</dbReference>
<feature type="compositionally biased region" description="Basic and acidic residues" evidence="3">
    <location>
        <begin position="323"/>
        <end position="334"/>
    </location>
</feature>
<name>L2GV74_VAVCU</name>
<evidence type="ECO:0000313" key="5">
    <source>
        <dbReference type="Proteomes" id="UP000011081"/>
    </source>
</evidence>
<dbReference type="FunCoup" id="L2GV74">
    <property type="interactions" value="173"/>
</dbReference>
<evidence type="ECO:0000256" key="1">
    <source>
        <dbReference type="ARBA" id="ARBA00005593"/>
    </source>
</evidence>
<evidence type="ECO:0000313" key="4">
    <source>
        <dbReference type="EMBL" id="ELA47524.1"/>
    </source>
</evidence>
<dbReference type="GO" id="GO:0005737">
    <property type="term" value="C:cytoplasm"/>
    <property type="evidence" value="ECO:0007669"/>
    <property type="project" value="TreeGrafter"/>
</dbReference>
<dbReference type="Proteomes" id="UP000011081">
    <property type="component" value="Unassembled WGS sequence"/>
</dbReference>
<dbReference type="AlphaFoldDB" id="L2GV74"/>
<dbReference type="OMA" id="HRECVAP"/>
<gene>
    <name evidence="4" type="ORF">VCUG_00955</name>
</gene>
<dbReference type="Gene3D" id="3.30.519.10">
    <property type="entry name" value="Guanine Nucleotide Dissociation Inhibitor, domain 2"/>
    <property type="match status" value="2"/>
</dbReference>
<dbReference type="GO" id="GO:0007264">
    <property type="term" value="P:small GTPase-mediated signal transduction"/>
    <property type="evidence" value="ECO:0007669"/>
    <property type="project" value="InterPro"/>
</dbReference>
<dbReference type="InterPro" id="IPR018203">
    <property type="entry name" value="GDP_dissociation_inhibitor"/>
</dbReference>
<dbReference type="InterPro" id="IPR000806">
    <property type="entry name" value="RabGDI"/>
</dbReference>
<dbReference type="Pfam" id="PF00996">
    <property type="entry name" value="GDI"/>
    <property type="match status" value="2"/>
</dbReference>
<comment type="similarity">
    <text evidence="1 2">Belongs to the Rab GDI family.</text>
</comment>
<proteinExistence type="inferred from homology"/>
<dbReference type="PRINTS" id="PR00892">
    <property type="entry name" value="RABGDI"/>
</dbReference>
<dbReference type="GO" id="GO:0016192">
    <property type="term" value="P:vesicle-mediated transport"/>
    <property type="evidence" value="ECO:0007669"/>
    <property type="project" value="TreeGrafter"/>
</dbReference>
<protein>
    <recommendedName>
        <fullName evidence="2">Rab GDP dissociation inhibitor</fullName>
    </recommendedName>
</protein>
<dbReference type="Gene3D" id="3.50.50.60">
    <property type="entry name" value="FAD/NAD(P)-binding domain"/>
    <property type="match status" value="2"/>
</dbReference>
<dbReference type="SUPFAM" id="SSF51905">
    <property type="entry name" value="FAD/NAD(P)-binding domain"/>
    <property type="match status" value="1"/>
</dbReference>
<dbReference type="GO" id="GO:0015031">
    <property type="term" value="P:protein transport"/>
    <property type="evidence" value="ECO:0007669"/>
    <property type="project" value="InterPro"/>
</dbReference>
<dbReference type="GeneID" id="19878838"/>
<reference evidence="5" key="1">
    <citation type="submission" date="2011-03" db="EMBL/GenBank/DDBJ databases">
        <title>The genome sequence of Vavraia culicis strain floridensis.</title>
        <authorList>
            <consortium name="The Broad Institute Genome Sequencing Platform"/>
            <person name="Cuomo C."/>
            <person name="Becnel J."/>
            <person name="Sanscrainte N."/>
            <person name="Young S.K."/>
            <person name="Zeng Q."/>
            <person name="Gargeya S."/>
            <person name="Fitzgerald M."/>
            <person name="Haas B."/>
            <person name="Abouelleil A."/>
            <person name="Alvarado L."/>
            <person name="Arachchi H.M."/>
            <person name="Berlin A."/>
            <person name="Chapman S.B."/>
            <person name="Gearin G."/>
            <person name="Goldberg J."/>
            <person name="Griggs A."/>
            <person name="Gujja S."/>
            <person name="Hansen M."/>
            <person name="Heiman D."/>
            <person name="Howarth C."/>
            <person name="Larimer J."/>
            <person name="Lui A."/>
            <person name="MacDonald P.J.P."/>
            <person name="McCowen C."/>
            <person name="Montmayeur A."/>
            <person name="Murphy C."/>
            <person name="Neiman D."/>
            <person name="Pearson M."/>
            <person name="Priest M."/>
            <person name="Roberts A."/>
            <person name="Saif S."/>
            <person name="Shea T."/>
            <person name="Sisk P."/>
            <person name="Stolte C."/>
            <person name="Sykes S."/>
            <person name="Wortman J."/>
            <person name="Nusbaum C."/>
            <person name="Birren B."/>
        </authorList>
    </citation>
    <scope>NUCLEOTIDE SEQUENCE [LARGE SCALE GENOMIC DNA]</scope>
    <source>
        <strain evidence="5">floridensis</strain>
    </source>
</reference>
<accession>L2GV74</accession>
<dbReference type="PRINTS" id="PR00891">
    <property type="entry name" value="RABGDIREP"/>
</dbReference>
<dbReference type="PANTHER" id="PTHR11787">
    <property type="entry name" value="RAB GDP-DISSOCIATION INHIBITOR"/>
    <property type="match status" value="1"/>
</dbReference>
<sequence length="523" mass="58512">MEHYDVVILGTGLSECVLSAVLSQSGYSVLQLDSSDRYGTSFQNYNYVDLCTRYNKPGHSALVPLSSKFSIDYTPKLLLAGGLTQRVLIKYDLSTLVNFLLVPGCYVYKHRLYEVPTSETKSLQTGLISFLQKPRLVRFFYNVRKYFRNVPIKLLGTMREQYKHYGVDEHSAQVIGHAIALNLDDNYLDERPSVTFEKIRLYIESLRENGDEISPFVYPLYGMSEVCQAFVRKASVAGAVYRLRTSVEEIRSCGEFSICMGESDGEDTRGRTNQDNEGVSAGATNDVKTATTGDSTKSGHNDQKMRGDQNIKADGANKGGETSSHDGEQEDKSRLNPQGGGNEGGKGAHYNFTVKIRPENENTLEVRCKALISDISYTPNKRPTNTKIIRATLIVDGVVPLLKHVPSAQILFLSSGLHRKTDVFALILGHRECVAPKGYKVVLISYVKEGDDDKTLDKIIHLFGKVVDRFVREEEVMVNESVGRGWYVVSDCDESMHVENGMHEVVKVLERMKKDGFKIECSF</sequence>
<feature type="region of interest" description="Disordered" evidence="3">
    <location>
        <begin position="261"/>
        <end position="349"/>
    </location>
</feature>
<feature type="compositionally biased region" description="Gly residues" evidence="3">
    <location>
        <begin position="338"/>
        <end position="347"/>
    </location>
</feature>
<dbReference type="VEuPathDB" id="MicrosporidiaDB:VCUG_00955"/>
<feature type="compositionally biased region" description="Polar residues" evidence="3">
    <location>
        <begin position="275"/>
        <end position="296"/>
    </location>
</feature>
<dbReference type="HOGENOM" id="CLU_021695_0_2_1"/>
<dbReference type="SUPFAM" id="SSF54373">
    <property type="entry name" value="FAD-linked reductases, C-terminal domain"/>
    <property type="match status" value="1"/>
</dbReference>
<dbReference type="OrthoDB" id="9446342at2759"/>
<keyword evidence="5" id="KW-1185">Reference proteome</keyword>
<dbReference type="InParanoid" id="L2GV74"/>
<evidence type="ECO:0000256" key="2">
    <source>
        <dbReference type="RuleBase" id="RU363124"/>
    </source>
</evidence>
<evidence type="ECO:0000256" key="3">
    <source>
        <dbReference type="SAM" id="MobiDB-lite"/>
    </source>
</evidence>
<dbReference type="InterPro" id="IPR036188">
    <property type="entry name" value="FAD/NAD-bd_sf"/>
</dbReference>
<feature type="compositionally biased region" description="Basic and acidic residues" evidence="3">
    <location>
        <begin position="297"/>
        <end position="311"/>
    </location>
</feature>
<organism evidence="4 5">
    <name type="scientific">Vavraia culicis (isolate floridensis)</name>
    <name type="common">Microsporidian parasite</name>
    <dbReference type="NCBI Taxonomy" id="948595"/>
    <lineage>
        <taxon>Eukaryota</taxon>
        <taxon>Fungi</taxon>
        <taxon>Fungi incertae sedis</taxon>
        <taxon>Microsporidia</taxon>
        <taxon>Pleistophoridae</taxon>
        <taxon>Vavraia</taxon>
    </lineage>
</organism>
<dbReference type="STRING" id="948595.L2GV74"/>
<dbReference type="GO" id="GO:0005093">
    <property type="term" value="F:Rab GDP-dissociation inhibitor activity"/>
    <property type="evidence" value="ECO:0007669"/>
    <property type="project" value="InterPro"/>
</dbReference>
<dbReference type="EMBL" id="GL877416">
    <property type="protein sequence ID" value="ELA47524.1"/>
    <property type="molecule type" value="Genomic_DNA"/>
</dbReference>